<dbReference type="PANTHER" id="PTHR12110">
    <property type="entry name" value="HYDROXYPYRUVATE ISOMERASE"/>
    <property type="match status" value="1"/>
</dbReference>
<reference evidence="2 3" key="1">
    <citation type="submission" date="2017-06" db="EMBL/GenBank/DDBJ databases">
        <authorList>
            <person name="Kim H.J."/>
            <person name="Triplett B.A."/>
        </authorList>
    </citation>
    <scope>NUCLEOTIDE SEQUENCE [LARGE SCALE GENOMIC DNA]</scope>
    <source>
        <strain evidence="2 3">DSM 13116</strain>
    </source>
</reference>
<dbReference type="EMBL" id="FZOC01000003">
    <property type="protein sequence ID" value="SNR88209.1"/>
    <property type="molecule type" value="Genomic_DNA"/>
</dbReference>
<gene>
    <name evidence="2" type="ORF">SAMN04488503_1696</name>
</gene>
<name>A0A238ZY73_9BACT</name>
<dbReference type="PANTHER" id="PTHR12110:SF21">
    <property type="entry name" value="XYLOSE ISOMERASE-LIKE TIM BARREL DOMAIN-CONTAINING PROTEIN"/>
    <property type="match status" value="1"/>
</dbReference>
<sequence length="295" mass="30867">MSAAGRAAPLPLLSTGSLFHLPLPHIARIARAAGFQGLDLVMGSPKIGPGPDLDAAHALCPVHVIHAPFRNWSAWGGHMDAWRAAVALAGRLRCEANGRAVHVTLHPPAGTLRDAIQTRWFARAVGLPRLLDAEPGVDLSLENLPWAAGALFGRDNLAALVEQCREKQLGLTLDCCHLGVSGRDILADLERIPAGLVRHVHCSDAAGYMEHLPPGAGELPVGPFLARLGSLCAGHAPTVSLELDPAHLPEDEDGQTRSLDALRRGVEAALSGRPPEAWAGRSGGREAGTALAALG</sequence>
<evidence type="ECO:0000259" key="1">
    <source>
        <dbReference type="Pfam" id="PF01261"/>
    </source>
</evidence>
<keyword evidence="2" id="KW-0413">Isomerase</keyword>
<protein>
    <submittedName>
        <fullName evidence="2">Sugar phosphate isomerase/epimerase</fullName>
    </submittedName>
</protein>
<dbReference type="InterPro" id="IPR050312">
    <property type="entry name" value="IolE/XylAMocC-like"/>
</dbReference>
<evidence type="ECO:0000313" key="2">
    <source>
        <dbReference type="EMBL" id="SNR88209.1"/>
    </source>
</evidence>
<proteinExistence type="predicted"/>
<dbReference type="Pfam" id="PF01261">
    <property type="entry name" value="AP_endonuc_2"/>
    <property type="match status" value="1"/>
</dbReference>
<dbReference type="GO" id="GO:0016853">
    <property type="term" value="F:isomerase activity"/>
    <property type="evidence" value="ECO:0007669"/>
    <property type="project" value="UniProtKB-KW"/>
</dbReference>
<dbReference type="InterPro" id="IPR013022">
    <property type="entry name" value="Xyl_isomerase-like_TIM-brl"/>
</dbReference>
<feature type="domain" description="Xylose isomerase-like TIM barrel" evidence="1">
    <location>
        <begin position="29"/>
        <end position="262"/>
    </location>
</feature>
<dbReference type="InterPro" id="IPR036237">
    <property type="entry name" value="Xyl_isomerase-like_sf"/>
</dbReference>
<dbReference type="Gene3D" id="3.20.20.150">
    <property type="entry name" value="Divalent-metal-dependent TIM barrel enzymes"/>
    <property type="match status" value="1"/>
</dbReference>
<dbReference type="Proteomes" id="UP000198324">
    <property type="component" value="Unassembled WGS sequence"/>
</dbReference>
<dbReference type="SUPFAM" id="SSF51658">
    <property type="entry name" value="Xylose isomerase-like"/>
    <property type="match status" value="1"/>
</dbReference>
<keyword evidence="3" id="KW-1185">Reference proteome</keyword>
<dbReference type="AlphaFoldDB" id="A0A238ZY73"/>
<evidence type="ECO:0000313" key="3">
    <source>
        <dbReference type="Proteomes" id="UP000198324"/>
    </source>
</evidence>
<organism evidence="2 3">
    <name type="scientific">Humidesulfovibrio mexicanus</name>
    <dbReference type="NCBI Taxonomy" id="147047"/>
    <lineage>
        <taxon>Bacteria</taxon>
        <taxon>Pseudomonadati</taxon>
        <taxon>Thermodesulfobacteriota</taxon>
        <taxon>Desulfovibrionia</taxon>
        <taxon>Desulfovibrionales</taxon>
        <taxon>Desulfovibrionaceae</taxon>
        <taxon>Humidesulfovibrio</taxon>
    </lineage>
</organism>
<accession>A0A238ZY73</accession>